<dbReference type="Proteomes" id="UP000197138">
    <property type="component" value="Unassembled WGS sequence"/>
</dbReference>
<gene>
    <name evidence="1" type="ORF">CDL15_Pgr005980</name>
</gene>
<evidence type="ECO:0000313" key="2">
    <source>
        <dbReference type="Proteomes" id="UP000197138"/>
    </source>
</evidence>
<sequence length="60" mass="6390">MGGTSDSPITESNDFSSDAVDAFLALPAIYAVTKETSFGVYIRLAREDEELTNSAMVADV</sequence>
<dbReference type="EMBL" id="MTKT01005801">
    <property type="protein sequence ID" value="OWM64717.1"/>
    <property type="molecule type" value="Genomic_DNA"/>
</dbReference>
<evidence type="ECO:0000313" key="1">
    <source>
        <dbReference type="EMBL" id="OWM64717.1"/>
    </source>
</evidence>
<accession>A0A218VVY3</accession>
<reference evidence="2" key="1">
    <citation type="journal article" date="2017" name="Plant J.">
        <title>The pomegranate (Punica granatum L.) genome and the genomics of punicalagin biosynthesis.</title>
        <authorList>
            <person name="Qin G."/>
            <person name="Xu C."/>
            <person name="Ming R."/>
            <person name="Tang H."/>
            <person name="Guyot R."/>
            <person name="Kramer E.M."/>
            <person name="Hu Y."/>
            <person name="Yi X."/>
            <person name="Qi Y."/>
            <person name="Xu X."/>
            <person name="Gao Z."/>
            <person name="Pan H."/>
            <person name="Jian J."/>
            <person name="Tian Y."/>
            <person name="Yue Z."/>
            <person name="Xu Y."/>
        </authorList>
    </citation>
    <scope>NUCLEOTIDE SEQUENCE [LARGE SCALE GENOMIC DNA]</scope>
    <source>
        <strain evidence="2">cv. Dabenzi</strain>
    </source>
</reference>
<dbReference type="AlphaFoldDB" id="A0A218VVY3"/>
<proteinExistence type="predicted"/>
<protein>
    <submittedName>
        <fullName evidence="1">Uncharacterized protein</fullName>
    </submittedName>
</protein>
<name>A0A218VVY3_PUNGR</name>
<organism evidence="1 2">
    <name type="scientific">Punica granatum</name>
    <name type="common">Pomegranate</name>
    <dbReference type="NCBI Taxonomy" id="22663"/>
    <lineage>
        <taxon>Eukaryota</taxon>
        <taxon>Viridiplantae</taxon>
        <taxon>Streptophyta</taxon>
        <taxon>Embryophyta</taxon>
        <taxon>Tracheophyta</taxon>
        <taxon>Spermatophyta</taxon>
        <taxon>Magnoliopsida</taxon>
        <taxon>eudicotyledons</taxon>
        <taxon>Gunneridae</taxon>
        <taxon>Pentapetalae</taxon>
        <taxon>rosids</taxon>
        <taxon>malvids</taxon>
        <taxon>Myrtales</taxon>
        <taxon>Lythraceae</taxon>
        <taxon>Punica</taxon>
    </lineage>
</organism>
<comment type="caution">
    <text evidence="1">The sequence shown here is derived from an EMBL/GenBank/DDBJ whole genome shotgun (WGS) entry which is preliminary data.</text>
</comment>